<proteinExistence type="predicted"/>
<keyword evidence="4" id="KW-1185">Reference proteome</keyword>
<dbReference type="SUPFAM" id="SSF50494">
    <property type="entry name" value="Trypsin-like serine proteases"/>
    <property type="match status" value="1"/>
</dbReference>
<dbReference type="InterPro" id="IPR009003">
    <property type="entry name" value="Peptidase_S1_PA"/>
</dbReference>
<dbReference type="Pfam" id="PF13365">
    <property type="entry name" value="Trypsin_2"/>
    <property type="match status" value="1"/>
</dbReference>
<accession>A0ABY6EJJ6</accession>
<feature type="signal peptide" evidence="2">
    <location>
        <begin position="1"/>
        <end position="40"/>
    </location>
</feature>
<evidence type="ECO:0000256" key="1">
    <source>
        <dbReference type="SAM" id="MobiDB-lite"/>
    </source>
</evidence>
<dbReference type="InterPro" id="IPR043504">
    <property type="entry name" value="Peptidase_S1_PA_chymotrypsin"/>
</dbReference>
<keyword evidence="2" id="KW-0732">Signal</keyword>
<dbReference type="GO" id="GO:0016787">
    <property type="term" value="F:hydrolase activity"/>
    <property type="evidence" value="ECO:0007669"/>
    <property type="project" value="UniProtKB-KW"/>
</dbReference>
<feature type="chain" id="PRO_5046329618" evidence="2">
    <location>
        <begin position="41"/>
        <end position="325"/>
    </location>
</feature>
<dbReference type="EMBL" id="CP106793">
    <property type="protein sequence ID" value="UXY24793.1"/>
    <property type="molecule type" value="Genomic_DNA"/>
</dbReference>
<evidence type="ECO:0000256" key="2">
    <source>
        <dbReference type="SAM" id="SignalP"/>
    </source>
</evidence>
<gene>
    <name evidence="3" type="ORF">N8I84_38170</name>
</gene>
<reference evidence="3" key="1">
    <citation type="submission" date="2022-10" db="EMBL/GenBank/DDBJ databases">
        <authorList>
            <person name="Mo P."/>
        </authorList>
    </citation>
    <scope>NUCLEOTIDE SEQUENCE</scope>
    <source>
        <strain evidence="3">HUAS 13-4</strain>
    </source>
</reference>
<dbReference type="InterPro" id="IPR018114">
    <property type="entry name" value="TRYPSIN_HIS"/>
</dbReference>
<dbReference type="Gene3D" id="2.40.10.10">
    <property type="entry name" value="Trypsin-like serine proteases"/>
    <property type="match status" value="2"/>
</dbReference>
<name>A0ABY6EJJ6_9ACTN</name>
<keyword evidence="3" id="KW-0378">Hydrolase</keyword>
<evidence type="ECO:0000313" key="3">
    <source>
        <dbReference type="EMBL" id="UXY24793.1"/>
    </source>
</evidence>
<feature type="region of interest" description="Disordered" evidence="1">
    <location>
        <begin position="58"/>
        <end position="120"/>
    </location>
</feature>
<feature type="compositionally biased region" description="Low complexity" evidence="1">
    <location>
        <begin position="84"/>
        <end position="106"/>
    </location>
</feature>
<dbReference type="Proteomes" id="UP001061298">
    <property type="component" value="Chromosome"/>
</dbReference>
<protein>
    <submittedName>
        <fullName evidence="3">Trypsin-like serine protease</fullName>
        <ecNumber evidence="3">3.4.21.-</ecNumber>
    </submittedName>
</protein>
<sequence>MQGAADGGRRHTGRARYRRPALILGCVVACLVGCTSGAAAAGKILGLNAANAANAANAKRTATSPRRSSGAGHQPPSPADRKATTSPTPSAAPAGSSPHATAAPSHQAPPPGVSRTVTGPQLPRQVGALFDSSGLSGSHHCTASVVNSPGEDLIVTAAHCLGSTSDVFVPAYHDGVAPYGVWHLQRIVVDAAWTDDSSPDDDVAFAVVAPLDGRTIQSVVGGYTLGVGEGTGGRVTLTGYPATSQDPVTCTNHISSFSSTQNEIYCTGMTGGTSGSPWVTGDSPGTVMGVIGGYEQGGDTADVSYSVAFGQSVQNLYQEATSSDN</sequence>
<organism evidence="3 4">
    <name type="scientific">Streptomyces cynarae</name>
    <dbReference type="NCBI Taxonomy" id="2981134"/>
    <lineage>
        <taxon>Bacteria</taxon>
        <taxon>Bacillati</taxon>
        <taxon>Actinomycetota</taxon>
        <taxon>Actinomycetes</taxon>
        <taxon>Kitasatosporales</taxon>
        <taxon>Streptomycetaceae</taxon>
        <taxon>Streptomyces</taxon>
    </lineage>
</organism>
<dbReference type="EC" id="3.4.21.-" evidence="3"/>
<evidence type="ECO:0000313" key="4">
    <source>
        <dbReference type="Proteomes" id="UP001061298"/>
    </source>
</evidence>
<dbReference type="PROSITE" id="PS00134">
    <property type="entry name" value="TRYPSIN_HIS"/>
    <property type="match status" value="1"/>
</dbReference>